<organism evidence="2">
    <name type="scientific">Nakamurella sp. A5-74</name>
    <dbReference type="NCBI Taxonomy" id="3158264"/>
    <lineage>
        <taxon>Bacteria</taxon>
        <taxon>Bacillati</taxon>
        <taxon>Actinomycetota</taxon>
        <taxon>Actinomycetes</taxon>
        <taxon>Nakamurellales</taxon>
        <taxon>Nakamurellaceae</taxon>
        <taxon>Nakamurella</taxon>
    </lineage>
</organism>
<reference evidence="2" key="1">
    <citation type="submission" date="2024-05" db="EMBL/GenBank/DDBJ databases">
        <authorList>
            <person name="Cai S.Y."/>
            <person name="Jin L.M."/>
            <person name="Li H.R."/>
        </authorList>
    </citation>
    <scope>NUCLEOTIDE SEQUENCE</scope>
    <source>
        <strain evidence="2">A5-74</strain>
    </source>
</reference>
<dbReference type="AlphaFoldDB" id="A0AAU8DTF9"/>
<sequence>MNPLLRRRLPIIIVLVIVLVGLGLIFLGHWRRGSVVIGVAALVGSGLRVGIAERDVGVLAVRSKQFDIGFLVTIAAVFIGLAVFAN</sequence>
<proteinExistence type="predicted"/>
<keyword evidence="1" id="KW-0812">Transmembrane</keyword>
<dbReference type="EMBL" id="CP159218">
    <property type="protein sequence ID" value="XCG65024.1"/>
    <property type="molecule type" value="Genomic_DNA"/>
</dbReference>
<dbReference type="InterPro" id="IPR021385">
    <property type="entry name" value="DUF3017"/>
</dbReference>
<protein>
    <submittedName>
        <fullName evidence="2">DUF3017 domain-containing protein</fullName>
    </submittedName>
</protein>
<keyword evidence="1" id="KW-1133">Transmembrane helix</keyword>
<gene>
    <name evidence="2" type="ORF">ABLG96_06910</name>
</gene>
<name>A0AAU8DTF9_9ACTN</name>
<feature type="transmembrane region" description="Helical" evidence="1">
    <location>
        <begin position="66"/>
        <end position="85"/>
    </location>
</feature>
<feature type="transmembrane region" description="Helical" evidence="1">
    <location>
        <begin position="36"/>
        <end position="54"/>
    </location>
</feature>
<accession>A0AAU8DTF9</accession>
<feature type="transmembrane region" description="Helical" evidence="1">
    <location>
        <begin position="12"/>
        <end position="30"/>
    </location>
</feature>
<dbReference type="RefSeq" id="WP_353650635.1">
    <property type="nucleotide sequence ID" value="NZ_CP159218.1"/>
</dbReference>
<keyword evidence="1" id="KW-0472">Membrane</keyword>
<evidence type="ECO:0000313" key="2">
    <source>
        <dbReference type="EMBL" id="XCG65024.1"/>
    </source>
</evidence>
<evidence type="ECO:0000256" key="1">
    <source>
        <dbReference type="SAM" id="Phobius"/>
    </source>
</evidence>
<dbReference type="Pfam" id="PF11222">
    <property type="entry name" value="DUF3017"/>
    <property type="match status" value="1"/>
</dbReference>